<evidence type="ECO:0000256" key="1">
    <source>
        <dbReference type="SAM" id="MobiDB-lite"/>
    </source>
</evidence>
<dbReference type="InterPro" id="IPR002477">
    <property type="entry name" value="Peptidoglycan-bd-like"/>
</dbReference>
<comment type="caution">
    <text evidence="3">The sequence shown here is derived from an EMBL/GenBank/DDBJ whole genome shotgun (WGS) entry which is preliminary data.</text>
</comment>
<dbReference type="InterPro" id="IPR036365">
    <property type="entry name" value="PGBD-like_sf"/>
</dbReference>
<feature type="domain" description="Peptidoglycan binding-like" evidence="2">
    <location>
        <begin position="35"/>
        <end position="91"/>
    </location>
</feature>
<gene>
    <name evidence="3" type="ORF">G3N56_06385</name>
</gene>
<evidence type="ECO:0000313" key="3">
    <source>
        <dbReference type="EMBL" id="NDY56370.1"/>
    </source>
</evidence>
<reference evidence="3 4" key="1">
    <citation type="submission" date="2020-02" db="EMBL/GenBank/DDBJ databases">
        <title>Comparative genomics of sulfur disproportionating microorganisms.</title>
        <authorList>
            <person name="Ward L.M."/>
            <person name="Bertran E."/>
            <person name="Johnston D.T."/>
        </authorList>
    </citation>
    <scope>NUCLEOTIDE SEQUENCE [LARGE SCALE GENOMIC DNA]</scope>
    <source>
        <strain evidence="3 4">DSM 3696</strain>
    </source>
</reference>
<dbReference type="Pfam" id="PF01471">
    <property type="entry name" value="PG_binding_1"/>
    <property type="match status" value="1"/>
</dbReference>
<keyword evidence="4" id="KW-1185">Reference proteome</keyword>
<sequence>MGVLLPGVTYEPPKAILGLTDAATPCFELDSPYQRGPAIRTIQAALAANGIHPGAMDGVFGPMLHAAVLAFQAARGLTPDGIVGSETAQALGISWPIPLLADDLWSAASPPTTPARPDEPGPEDVRPANADPAQDNAVTFTFEFASGRHYATASTGMRLCLGSPQHHVDDMPRLGLAQKPAHLAHLAIAGVYDPKDFDASHPGWSAFLHPTILAESGGYFGRINSYDRAGFTFGCPQFAAHTPGANLILLFRRLLTLPTARSYFPDLSLETDGQGEPRVHCLDQHGRMQNLETASQVLRPNGRTELQLLDFMRYLNANPVEVDQAELLALARLILWCVEDDEARRAQVDLAVTTSQKKLAAAAKKIPDLEGKPWQEACMVFDILHQGRGRYADIAAALEEHDPLEALSRVSIGPLPVQRIKTVRAVMDAITQQGVLNDWSPWDDIFG</sequence>
<dbReference type="AlphaFoldDB" id="A0A7K3NJM1"/>
<dbReference type="EMBL" id="JAAGRQ010000018">
    <property type="protein sequence ID" value="NDY56370.1"/>
    <property type="molecule type" value="Genomic_DNA"/>
</dbReference>
<dbReference type="Proteomes" id="UP000469724">
    <property type="component" value="Unassembled WGS sequence"/>
</dbReference>
<dbReference type="Gene3D" id="1.10.101.10">
    <property type="entry name" value="PGBD-like superfamily/PGBD"/>
    <property type="match status" value="1"/>
</dbReference>
<feature type="region of interest" description="Disordered" evidence="1">
    <location>
        <begin position="106"/>
        <end position="132"/>
    </location>
</feature>
<evidence type="ECO:0000313" key="4">
    <source>
        <dbReference type="Proteomes" id="UP000469724"/>
    </source>
</evidence>
<protein>
    <submittedName>
        <fullName evidence="3">Peptidoglycan-binding protein</fullName>
    </submittedName>
</protein>
<organism evidence="3 4">
    <name type="scientific">Desulfolutivibrio sulfodismutans</name>
    <dbReference type="NCBI Taxonomy" id="63561"/>
    <lineage>
        <taxon>Bacteria</taxon>
        <taxon>Pseudomonadati</taxon>
        <taxon>Thermodesulfobacteriota</taxon>
        <taxon>Desulfovibrionia</taxon>
        <taxon>Desulfovibrionales</taxon>
        <taxon>Desulfovibrionaceae</taxon>
        <taxon>Desulfolutivibrio</taxon>
    </lineage>
</organism>
<accession>A0A7K3NJM1</accession>
<proteinExistence type="predicted"/>
<feature type="compositionally biased region" description="Basic and acidic residues" evidence="1">
    <location>
        <begin position="116"/>
        <end position="126"/>
    </location>
</feature>
<evidence type="ECO:0000259" key="2">
    <source>
        <dbReference type="Pfam" id="PF01471"/>
    </source>
</evidence>
<dbReference type="SUPFAM" id="SSF47090">
    <property type="entry name" value="PGBD-like"/>
    <property type="match status" value="1"/>
</dbReference>
<dbReference type="InterPro" id="IPR036366">
    <property type="entry name" value="PGBDSf"/>
</dbReference>
<name>A0A7K3NJM1_9BACT</name>